<dbReference type="GO" id="GO:0005737">
    <property type="term" value="C:cytoplasm"/>
    <property type="evidence" value="ECO:0007669"/>
    <property type="project" value="UniProtKB-SubCell"/>
</dbReference>
<dbReference type="InterPro" id="IPR048641">
    <property type="entry name" value="RlmN_N"/>
</dbReference>
<evidence type="ECO:0000256" key="11">
    <source>
        <dbReference type="ARBA" id="ARBA00023004"/>
    </source>
</evidence>
<feature type="domain" description="Radical SAM core" evidence="15">
    <location>
        <begin position="103"/>
        <end position="341"/>
    </location>
</feature>
<reference evidence="17" key="1">
    <citation type="journal article" date="2018" name="Front. Microbiol.">
        <title>Genome-Based Analysis Reveals the Taxonomy and Diversity of the Family Idiomarinaceae.</title>
        <authorList>
            <person name="Liu Y."/>
            <person name="Lai Q."/>
            <person name="Shao Z."/>
        </authorList>
    </citation>
    <scope>NUCLEOTIDE SEQUENCE [LARGE SCALE GENOMIC DNA]</scope>
    <source>
        <strain evidence="17">F23</strain>
    </source>
</reference>
<organism evidence="16 17">
    <name type="scientific">Idiomarina fontislapidosi</name>
    <dbReference type="NCBI Taxonomy" id="263723"/>
    <lineage>
        <taxon>Bacteria</taxon>
        <taxon>Pseudomonadati</taxon>
        <taxon>Pseudomonadota</taxon>
        <taxon>Gammaproteobacteria</taxon>
        <taxon>Alteromonadales</taxon>
        <taxon>Idiomarinaceae</taxon>
        <taxon>Idiomarina</taxon>
    </lineage>
</organism>
<evidence type="ECO:0000256" key="3">
    <source>
        <dbReference type="ARBA" id="ARBA00022485"/>
    </source>
</evidence>
<dbReference type="OrthoDB" id="9793973at2"/>
<feature type="binding site" evidence="14">
    <location>
        <position position="203"/>
    </location>
    <ligand>
        <name>S-adenosyl-L-methionine</name>
        <dbReference type="ChEBI" id="CHEBI:59789"/>
    </ligand>
</feature>
<keyword evidence="9 14" id="KW-0819">tRNA processing</keyword>
<evidence type="ECO:0000256" key="14">
    <source>
        <dbReference type="HAMAP-Rule" id="MF_01849"/>
    </source>
</evidence>
<feature type="active site" description="Proton acceptor" evidence="14">
    <location>
        <position position="97"/>
    </location>
</feature>
<evidence type="ECO:0000256" key="9">
    <source>
        <dbReference type="ARBA" id="ARBA00022694"/>
    </source>
</evidence>
<dbReference type="FunFam" id="3.20.20.70:FF:000008">
    <property type="entry name" value="Dual-specificity RNA methyltransferase RlmN"/>
    <property type="match status" value="1"/>
</dbReference>
<dbReference type="GO" id="GO:0000049">
    <property type="term" value="F:tRNA binding"/>
    <property type="evidence" value="ECO:0007669"/>
    <property type="project" value="UniProtKB-UniRule"/>
</dbReference>
<comment type="catalytic activity">
    <reaction evidence="14">
        <text>adenosine(2503) in 23S rRNA + 2 reduced [2Fe-2S]-[ferredoxin] + 2 S-adenosyl-L-methionine = 2-methyladenosine(2503) in 23S rRNA + 5'-deoxyadenosine + L-methionine + 2 oxidized [2Fe-2S]-[ferredoxin] + S-adenosyl-L-homocysteine</text>
        <dbReference type="Rhea" id="RHEA:42916"/>
        <dbReference type="Rhea" id="RHEA-COMP:10000"/>
        <dbReference type="Rhea" id="RHEA-COMP:10001"/>
        <dbReference type="Rhea" id="RHEA-COMP:10152"/>
        <dbReference type="Rhea" id="RHEA-COMP:10282"/>
        <dbReference type="ChEBI" id="CHEBI:17319"/>
        <dbReference type="ChEBI" id="CHEBI:33737"/>
        <dbReference type="ChEBI" id="CHEBI:33738"/>
        <dbReference type="ChEBI" id="CHEBI:57844"/>
        <dbReference type="ChEBI" id="CHEBI:57856"/>
        <dbReference type="ChEBI" id="CHEBI:59789"/>
        <dbReference type="ChEBI" id="CHEBI:74411"/>
        <dbReference type="ChEBI" id="CHEBI:74497"/>
        <dbReference type="EC" id="2.1.1.192"/>
    </reaction>
</comment>
<dbReference type="InterPro" id="IPR058240">
    <property type="entry name" value="rSAM_sf"/>
</dbReference>
<keyword evidence="10 14" id="KW-0479">Metal-binding</keyword>
<dbReference type="RefSeq" id="WP_110574080.1">
    <property type="nucleotide sequence ID" value="NZ_PIPV01000004.1"/>
</dbReference>
<feature type="binding site" evidence="14">
    <location>
        <position position="303"/>
    </location>
    <ligand>
        <name>S-adenosyl-L-methionine</name>
        <dbReference type="ChEBI" id="CHEBI:59789"/>
    </ligand>
</feature>
<dbReference type="EMBL" id="PIPV01000004">
    <property type="protein sequence ID" value="RUO55037.1"/>
    <property type="molecule type" value="Genomic_DNA"/>
</dbReference>
<dbReference type="FunFam" id="1.10.150.530:FF:000003">
    <property type="entry name" value="Dual-specificity RNA methyltransferase RlmN"/>
    <property type="match status" value="1"/>
</dbReference>
<dbReference type="SUPFAM" id="SSF102114">
    <property type="entry name" value="Radical SAM enzymes"/>
    <property type="match status" value="1"/>
</dbReference>
<dbReference type="SFLD" id="SFLDF00275">
    <property type="entry name" value="adenosine_C2_methyltransferase"/>
    <property type="match status" value="1"/>
</dbReference>
<dbReference type="InterPro" id="IPR040072">
    <property type="entry name" value="Methyltransferase_A"/>
</dbReference>
<dbReference type="SFLD" id="SFLDG01062">
    <property type="entry name" value="methyltransferase_(Class_A)"/>
    <property type="match status" value="1"/>
</dbReference>
<evidence type="ECO:0000256" key="1">
    <source>
        <dbReference type="ARBA" id="ARBA00004496"/>
    </source>
</evidence>
<dbReference type="InterPro" id="IPR007197">
    <property type="entry name" value="rSAM"/>
</dbReference>
<feature type="binding site" evidence="14">
    <location>
        <position position="121"/>
    </location>
    <ligand>
        <name>[4Fe-4S] cluster</name>
        <dbReference type="ChEBI" id="CHEBI:49883"/>
        <note>4Fe-4S-S-AdoMet</note>
    </ligand>
</feature>
<dbReference type="SFLD" id="SFLDS00029">
    <property type="entry name" value="Radical_SAM"/>
    <property type="match status" value="1"/>
</dbReference>
<dbReference type="GO" id="GO:0019843">
    <property type="term" value="F:rRNA binding"/>
    <property type="evidence" value="ECO:0007669"/>
    <property type="project" value="UniProtKB-UniRule"/>
</dbReference>
<evidence type="ECO:0000256" key="6">
    <source>
        <dbReference type="ARBA" id="ARBA00022603"/>
    </source>
</evidence>
<evidence type="ECO:0000256" key="8">
    <source>
        <dbReference type="ARBA" id="ARBA00022691"/>
    </source>
</evidence>
<keyword evidence="17" id="KW-1185">Reference proteome</keyword>
<evidence type="ECO:0000256" key="2">
    <source>
        <dbReference type="ARBA" id="ARBA00007544"/>
    </source>
</evidence>
<dbReference type="InterPro" id="IPR027492">
    <property type="entry name" value="RNA_MTrfase_RlmN"/>
</dbReference>
<comment type="function">
    <text evidence="14">Specifically methylates position 2 of adenine 2503 in 23S rRNA and position 2 of adenine 37 in tRNAs. m2A2503 modification seems to play a crucial role in the proofreading step occurring at the peptidyl transferase center and thus would serve to optimize ribosomal fidelity.</text>
</comment>
<keyword evidence="3 14" id="KW-0004">4Fe-4S</keyword>
<evidence type="ECO:0000256" key="4">
    <source>
        <dbReference type="ARBA" id="ARBA00022490"/>
    </source>
</evidence>
<comment type="caution">
    <text evidence="14">Lacks conserved residue(s) required for the propagation of feature annotation.</text>
</comment>
<dbReference type="Gene3D" id="3.20.20.70">
    <property type="entry name" value="Aldolase class I"/>
    <property type="match status" value="1"/>
</dbReference>
<keyword evidence="5 14" id="KW-0698">rRNA processing</keyword>
<feature type="binding site" evidence="14">
    <location>
        <begin position="171"/>
        <end position="172"/>
    </location>
    <ligand>
        <name>S-adenosyl-L-methionine</name>
        <dbReference type="ChEBI" id="CHEBI:59789"/>
    </ligand>
</feature>
<gene>
    <name evidence="14" type="primary">rlmN</name>
    <name evidence="16" type="ORF">CWE25_06550</name>
</gene>
<evidence type="ECO:0000259" key="15">
    <source>
        <dbReference type="PROSITE" id="PS51918"/>
    </source>
</evidence>
<dbReference type="GO" id="GO:0002935">
    <property type="term" value="F:tRNA (adenine(37)-C2)-methyltransferase activity"/>
    <property type="evidence" value="ECO:0007669"/>
    <property type="project" value="UniProtKB-UniRule"/>
</dbReference>
<dbReference type="PANTHER" id="PTHR30544:SF5">
    <property type="entry name" value="RADICAL SAM CORE DOMAIN-CONTAINING PROTEIN"/>
    <property type="match status" value="1"/>
</dbReference>
<evidence type="ECO:0000313" key="17">
    <source>
        <dbReference type="Proteomes" id="UP000287330"/>
    </source>
</evidence>
<dbReference type="InterPro" id="IPR013785">
    <property type="entry name" value="Aldolase_TIM"/>
</dbReference>
<comment type="cofactor">
    <cofactor evidence="14">
        <name>[4Fe-4S] cluster</name>
        <dbReference type="ChEBI" id="CHEBI:49883"/>
    </cofactor>
    <text evidence="14">Binds 1 [4Fe-4S] cluster. The cluster is coordinated with 3 cysteines and an exchangeable S-adenosyl-L-methionine.</text>
</comment>
<sequence length="378" mass="42701">MTNAIDKKVNLLNLNRDGMKAFFKDMGEKPFRADQVMKWLYHFCVDDFDEMTNLNKGLREKLKQCAEIRAPEIREQQQSSDGTIKFVMTLFDGQDVETVWIPERDRATLCVSSQVGCALECTFCSTGQQGFNRNLNVAEIIGQVWRVNQLLGAYAKTGIKPVTNVVMMGMGEPLLNLNNVVPAMDLMMDDYGFGLSKRRVTLSTSGVVPALDKLREQIDVMLAISLHAPNDELRNEIVPINKKYNIQQFLESSRKYVEQSKAQHKVTVEYVMLDHVNDSMDQAHELARTLKDTPSKINLIPFNPFPGSEYGRSSNSRIDRFAKVLMDYGFTVMVRKTRGDDIDAACGQLVGDVIDRTKRILKRQQAQRGGDSIAVKSS</sequence>
<dbReference type="GO" id="GO:0051539">
    <property type="term" value="F:4 iron, 4 sulfur cluster binding"/>
    <property type="evidence" value="ECO:0007669"/>
    <property type="project" value="UniProtKB-UniRule"/>
</dbReference>
<keyword evidence="4 14" id="KW-0963">Cytoplasm</keyword>
<evidence type="ECO:0000256" key="13">
    <source>
        <dbReference type="ARBA" id="ARBA00023157"/>
    </source>
</evidence>
<keyword evidence="11 14" id="KW-0408">Iron</keyword>
<dbReference type="InterPro" id="IPR004383">
    <property type="entry name" value="rRNA_lsu_MTrfase_RlmN/Cfr"/>
</dbReference>
<evidence type="ECO:0000256" key="5">
    <source>
        <dbReference type="ARBA" id="ARBA00022552"/>
    </source>
</evidence>
<dbReference type="HAMAP" id="MF_01849">
    <property type="entry name" value="RNA_methyltr_RlmN"/>
    <property type="match status" value="1"/>
</dbReference>
<protein>
    <recommendedName>
        <fullName evidence="14">Dual-specificity RNA methyltransferase RlmN</fullName>
        <ecNumber evidence="14">2.1.1.192</ecNumber>
    </recommendedName>
    <alternativeName>
        <fullName evidence="14">23S rRNA (adenine(2503)-C(2))-methyltransferase</fullName>
    </alternativeName>
    <alternativeName>
        <fullName evidence="14">23S rRNA m2A2503 methyltransferase</fullName>
    </alternativeName>
    <alternativeName>
        <fullName evidence="14">Ribosomal RNA large subunit methyltransferase N</fullName>
    </alternativeName>
    <alternativeName>
        <fullName evidence="14">tRNA (adenine(37)-C(2))-methyltransferase</fullName>
    </alternativeName>
    <alternativeName>
        <fullName evidence="14">tRNA m2A37 methyltransferase</fullName>
    </alternativeName>
</protein>
<dbReference type="GO" id="GO:0070475">
    <property type="term" value="P:rRNA base methylation"/>
    <property type="evidence" value="ECO:0007669"/>
    <property type="project" value="UniProtKB-UniRule"/>
</dbReference>
<dbReference type="PROSITE" id="PS51918">
    <property type="entry name" value="RADICAL_SAM"/>
    <property type="match status" value="1"/>
</dbReference>
<dbReference type="NCBIfam" id="NF008396">
    <property type="entry name" value="PRK11194.1"/>
    <property type="match status" value="1"/>
</dbReference>
<dbReference type="Pfam" id="PF21016">
    <property type="entry name" value="RlmN_N"/>
    <property type="match status" value="1"/>
</dbReference>
<keyword evidence="8 14" id="KW-0949">S-adenosyl-L-methionine</keyword>
<accession>A0A432Y265</accession>
<evidence type="ECO:0000256" key="12">
    <source>
        <dbReference type="ARBA" id="ARBA00023014"/>
    </source>
</evidence>
<comment type="subcellular location">
    <subcellularLocation>
        <location evidence="1 14">Cytoplasm</location>
    </subcellularLocation>
</comment>
<dbReference type="Gene3D" id="1.10.150.530">
    <property type="match status" value="1"/>
</dbReference>
<feature type="binding site" evidence="14">
    <location>
        <position position="124"/>
    </location>
    <ligand>
        <name>[4Fe-4S] cluster</name>
        <dbReference type="ChEBI" id="CHEBI:49883"/>
        <note>4Fe-4S-S-AdoMet</note>
    </ligand>
</feature>
<feature type="active site" description="S-methylcysteine intermediate" evidence="14">
    <location>
        <position position="346"/>
    </location>
</feature>
<comment type="caution">
    <text evidence="16">The sequence shown here is derived from an EMBL/GenBank/DDBJ whole genome shotgun (WGS) entry which is preliminary data.</text>
</comment>
<proteinExistence type="inferred from homology"/>
<evidence type="ECO:0000313" key="16">
    <source>
        <dbReference type="EMBL" id="RUO55037.1"/>
    </source>
</evidence>
<name>A0A432Y265_9GAMM</name>
<dbReference type="Pfam" id="PF04055">
    <property type="entry name" value="Radical_SAM"/>
    <property type="match status" value="1"/>
</dbReference>
<evidence type="ECO:0000256" key="7">
    <source>
        <dbReference type="ARBA" id="ARBA00022679"/>
    </source>
</evidence>
<comment type="catalytic activity">
    <reaction evidence="14">
        <text>adenosine(37) in tRNA + 2 reduced [2Fe-2S]-[ferredoxin] + 2 S-adenosyl-L-methionine = 2-methyladenosine(37) in tRNA + 5'-deoxyadenosine + L-methionine + 2 oxidized [2Fe-2S]-[ferredoxin] + S-adenosyl-L-homocysteine</text>
        <dbReference type="Rhea" id="RHEA:43332"/>
        <dbReference type="Rhea" id="RHEA-COMP:10000"/>
        <dbReference type="Rhea" id="RHEA-COMP:10001"/>
        <dbReference type="Rhea" id="RHEA-COMP:10162"/>
        <dbReference type="Rhea" id="RHEA-COMP:10485"/>
        <dbReference type="ChEBI" id="CHEBI:17319"/>
        <dbReference type="ChEBI" id="CHEBI:33737"/>
        <dbReference type="ChEBI" id="CHEBI:33738"/>
        <dbReference type="ChEBI" id="CHEBI:57844"/>
        <dbReference type="ChEBI" id="CHEBI:57856"/>
        <dbReference type="ChEBI" id="CHEBI:59789"/>
        <dbReference type="ChEBI" id="CHEBI:74411"/>
        <dbReference type="ChEBI" id="CHEBI:74497"/>
        <dbReference type="EC" id="2.1.1.192"/>
    </reaction>
</comment>
<comment type="similarity">
    <text evidence="2 14">Belongs to the radical SAM superfamily. RlmN family.</text>
</comment>
<dbReference type="AlphaFoldDB" id="A0A432Y265"/>
<dbReference type="PIRSF" id="PIRSF006004">
    <property type="entry name" value="CHP00048"/>
    <property type="match status" value="1"/>
</dbReference>
<keyword evidence="12 14" id="KW-0411">Iron-sulfur</keyword>
<dbReference type="PANTHER" id="PTHR30544">
    <property type="entry name" value="23S RRNA METHYLTRANSFERASE"/>
    <property type="match status" value="1"/>
</dbReference>
<feature type="binding site" evidence="14">
    <location>
        <position position="117"/>
    </location>
    <ligand>
        <name>[4Fe-4S] cluster</name>
        <dbReference type="ChEBI" id="CHEBI:49883"/>
        <note>4Fe-4S-S-AdoMet</note>
    </ligand>
</feature>
<keyword evidence="13 14" id="KW-1015">Disulfide bond</keyword>
<dbReference type="GO" id="GO:0030488">
    <property type="term" value="P:tRNA methylation"/>
    <property type="evidence" value="ECO:0007669"/>
    <property type="project" value="UniProtKB-UniRule"/>
</dbReference>
<dbReference type="Proteomes" id="UP000287330">
    <property type="component" value="Unassembled WGS sequence"/>
</dbReference>
<dbReference type="GO" id="GO:0046872">
    <property type="term" value="F:metal ion binding"/>
    <property type="evidence" value="ECO:0007669"/>
    <property type="project" value="UniProtKB-KW"/>
</dbReference>
<feature type="binding site" evidence="14">
    <location>
        <begin position="225"/>
        <end position="227"/>
    </location>
    <ligand>
        <name>S-adenosyl-L-methionine</name>
        <dbReference type="ChEBI" id="CHEBI:59789"/>
    </ligand>
</feature>
<dbReference type="NCBIfam" id="TIGR00048">
    <property type="entry name" value="rRNA_mod_RlmN"/>
    <property type="match status" value="1"/>
</dbReference>
<comment type="miscellaneous">
    <text evidence="14">Reaction proceeds by a ping-pong mechanism involving intermediate methylation of a conserved cysteine residue.</text>
</comment>
<dbReference type="EC" id="2.1.1.192" evidence="14"/>
<keyword evidence="7 14" id="KW-0808">Transferase</keyword>
<evidence type="ECO:0000256" key="10">
    <source>
        <dbReference type="ARBA" id="ARBA00022723"/>
    </source>
</evidence>
<dbReference type="GO" id="GO:0070040">
    <property type="term" value="F:rRNA (adenine(2503)-C2-)-methyltransferase activity"/>
    <property type="evidence" value="ECO:0007669"/>
    <property type="project" value="UniProtKB-UniRule"/>
</dbReference>
<dbReference type="CDD" id="cd01335">
    <property type="entry name" value="Radical_SAM"/>
    <property type="match status" value="1"/>
</dbReference>
<keyword evidence="6 14" id="KW-0489">Methyltransferase</keyword>